<name>A0A550CVU0_9AGAR</name>
<protein>
    <submittedName>
        <fullName evidence="1">Uncharacterized protein</fullName>
    </submittedName>
</protein>
<reference evidence="1 2" key="1">
    <citation type="journal article" date="2019" name="New Phytol.">
        <title>Comparative genomics reveals unique wood-decay strategies and fruiting body development in the Schizophyllaceae.</title>
        <authorList>
            <person name="Almasi E."/>
            <person name="Sahu N."/>
            <person name="Krizsan K."/>
            <person name="Balint B."/>
            <person name="Kovacs G.M."/>
            <person name="Kiss B."/>
            <person name="Cseklye J."/>
            <person name="Drula E."/>
            <person name="Henrissat B."/>
            <person name="Nagy I."/>
            <person name="Chovatia M."/>
            <person name="Adam C."/>
            <person name="LaButti K."/>
            <person name="Lipzen A."/>
            <person name="Riley R."/>
            <person name="Grigoriev I.V."/>
            <person name="Nagy L.G."/>
        </authorList>
    </citation>
    <scope>NUCLEOTIDE SEQUENCE [LARGE SCALE GENOMIC DNA]</scope>
    <source>
        <strain evidence="1 2">NL-1724</strain>
    </source>
</reference>
<dbReference type="Proteomes" id="UP000320762">
    <property type="component" value="Unassembled WGS sequence"/>
</dbReference>
<gene>
    <name evidence="1" type="ORF">BD626DRAFT_562710</name>
</gene>
<evidence type="ECO:0000313" key="2">
    <source>
        <dbReference type="Proteomes" id="UP000320762"/>
    </source>
</evidence>
<evidence type="ECO:0000313" key="1">
    <source>
        <dbReference type="EMBL" id="TRM68883.1"/>
    </source>
</evidence>
<comment type="caution">
    <text evidence="1">The sequence shown here is derived from an EMBL/GenBank/DDBJ whole genome shotgun (WGS) entry which is preliminary data.</text>
</comment>
<proteinExistence type="predicted"/>
<organism evidence="1 2">
    <name type="scientific">Schizophyllum amplum</name>
    <dbReference type="NCBI Taxonomy" id="97359"/>
    <lineage>
        <taxon>Eukaryota</taxon>
        <taxon>Fungi</taxon>
        <taxon>Dikarya</taxon>
        <taxon>Basidiomycota</taxon>
        <taxon>Agaricomycotina</taxon>
        <taxon>Agaricomycetes</taxon>
        <taxon>Agaricomycetidae</taxon>
        <taxon>Agaricales</taxon>
        <taxon>Schizophyllaceae</taxon>
        <taxon>Schizophyllum</taxon>
    </lineage>
</organism>
<keyword evidence="2" id="KW-1185">Reference proteome</keyword>
<sequence>MSFPLRPVSSSTFCTATSTLWTVATADYPCLRRVATSSMLVAADDDGDSEDPFLDIIATHGLPS</sequence>
<accession>A0A550CVU0</accession>
<dbReference type="AlphaFoldDB" id="A0A550CVU0"/>
<dbReference type="EMBL" id="VDMD01000001">
    <property type="protein sequence ID" value="TRM68883.1"/>
    <property type="molecule type" value="Genomic_DNA"/>
</dbReference>